<dbReference type="RefSeq" id="WP_147088966.1">
    <property type="nucleotide sequence ID" value="NZ_CP042345.1"/>
</dbReference>
<feature type="chain" id="PRO_5022681266" evidence="2">
    <location>
        <begin position="19"/>
        <end position="70"/>
    </location>
</feature>
<dbReference type="KEGG" id="ngf:FRF71_01900"/>
<organism evidence="3 4">
    <name type="scientific">Novosphingobium ginsenosidimutans</name>
    <dbReference type="NCBI Taxonomy" id="1176536"/>
    <lineage>
        <taxon>Bacteria</taxon>
        <taxon>Pseudomonadati</taxon>
        <taxon>Pseudomonadota</taxon>
        <taxon>Alphaproteobacteria</taxon>
        <taxon>Sphingomonadales</taxon>
        <taxon>Sphingomonadaceae</taxon>
        <taxon>Novosphingobium</taxon>
    </lineage>
</organism>
<feature type="region of interest" description="Disordered" evidence="1">
    <location>
        <begin position="46"/>
        <end position="70"/>
    </location>
</feature>
<keyword evidence="4" id="KW-1185">Reference proteome</keyword>
<dbReference type="EMBL" id="CP042345">
    <property type="protein sequence ID" value="QEA14985.1"/>
    <property type="molecule type" value="Genomic_DNA"/>
</dbReference>
<sequence length="70" mass="7126">MAMIAPLLLLTVAAGASAPAPEAPRGGVQAVALATVEIVSAARATIDPGPQEPHRQVRRNGTGQALIEFE</sequence>
<name>A0A5B8S2A6_9SPHN</name>
<keyword evidence="2" id="KW-0732">Signal</keyword>
<dbReference type="AlphaFoldDB" id="A0A5B8S2A6"/>
<accession>A0A5B8S2A6</accession>
<feature type="signal peptide" evidence="2">
    <location>
        <begin position="1"/>
        <end position="18"/>
    </location>
</feature>
<gene>
    <name evidence="3" type="ORF">FRF71_01900</name>
</gene>
<evidence type="ECO:0000256" key="2">
    <source>
        <dbReference type="SAM" id="SignalP"/>
    </source>
</evidence>
<dbReference type="Proteomes" id="UP000321172">
    <property type="component" value="Chromosome"/>
</dbReference>
<evidence type="ECO:0000256" key="1">
    <source>
        <dbReference type="SAM" id="MobiDB-lite"/>
    </source>
</evidence>
<evidence type="ECO:0000313" key="4">
    <source>
        <dbReference type="Proteomes" id="UP000321172"/>
    </source>
</evidence>
<reference evidence="3 4" key="1">
    <citation type="journal article" date="2013" name="J. Microbiol. Biotechnol.">
        <title>Novosphingobium ginsenosidimutans sp. nov., with the ability to convert ginsenoside.</title>
        <authorList>
            <person name="Kim J.K."/>
            <person name="He D."/>
            <person name="Liu Q.M."/>
            <person name="Park H.Y."/>
            <person name="Jung M.S."/>
            <person name="Yoon M.H."/>
            <person name="Kim S.C."/>
            <person name="Im W.T."/>
        </authorList>
    </citation>
    <scope>NUCLEOTIDE SEQUENCE [LARGE SCALE GENOMIC DNA]</scope>
    <source>
        <strain evidence="3 4">FW-6</strain>
    </source>
</reference>
<proteinExistence type="predicted"/>
<protein>
    <submittedName>
        <fullName evidence="3">Uncharacterized protein</fullName>
    </submittedName>
</protein>
<evidence type="ECO:0000313" key="3">
    <source>
        <dbReference type="EMBL" id="QEA14985.1"/>
    </source>
</evidence>